<feature type="binding site" evidence="2">
    <location>
        <position position="164"/>
    </location>
    <ligand>
        <name>Mn(2+)</name>
        <dbReference type="ChEBI" id="CHEBI:29035"/>
        <label>2</label>
    </ligand>
</feature>
<dbReference type="Proteomes" id="UP000054874">
    <property type="component" value="Unassembled WGS sequence"/>
</dbReference>
<sequence>MESRDILQEAKELEEILVRNRRFLHTHAETGFDLRDTKEYVKQELIRLGYEPKDCGRAGLVATIGGKQPGKVFLLRADMDALPIKEEAEVDFSSETENMHACGHDMHTAMLLGAAAILKKHEEEMKGTVKLMFQPAEEIFEGSKDMLKNGLLENPKVDAAMMIHVMAGMPFPAGTVIVSNPGVSAPAADYFEIKVQGKGCHGSMPNTGVDPLNAAAHILLAIQEIQTRELAISESAVVTIGTMHGGVAANVIPDTVTMGGSIRTYDEETRSFLKKRLTEVAGGTAQVFRAKAEVSFGNGCPTLVNDKELAEAGLRYAKELLGEQKAFSAAQLSAMDSSGKASKSGGSEDFAYVSQEVPSIMFALAAGQPEKGYPYPQHHPKVKFDEEALVYGAALHANMALRWLAEQE</sequence>
<feature type="binding site" evidence="2">
    <location>
        <position position="104"/>
    </location>
    <ligand>
        <name>Mn(2+)</name>
        <dbReference type="ChEBI" id="CHEBI:29035"/>
        <label>2</label>
    </ligand>
</feature>
<dbReference type="InterPro" id="IPR017439">
    <property type="entry name" value="Amidohydrolase"/>
</dbReference>
<dbReference type="InterPro" id="IPR036264">
    <property type="entry name" value="Bact_exopeptidase_dim_dom"/>
</dbReference>
<gene>
    <name evidence="4" type="ORF">ASU35_01325</name>
</gene>
<dbReference type="FunFam" id="3.30.70.360:FF:000001">
    <property type="entry name" value="N-acetyldiaminopimelate deacetylase"/>
    <property type="match status" value="1"/>
</dbReference>
<feature type="binding site" evidence="2">
    <location>
        <position position="378"/>
    </location>
    <ligand>
        <name>Mn(2+)</name>
        <dbReference type="ChEBI" id="CHEBI:29035"/>
        <label>2</label>
    </ligand>
</feature>
<feature type="binding site" evidence="2">
    <location>
        <position position="138"/>
    </location>
    <ligand>
        <name>Mn(2+)</name>
        <dbReference type="ChEBI" id="CHEBI:29035"/>
        <label>2</label>
    </ligand>
</feature>
<dbReference type="SUPFAM" id="SSF55031">
    <property type="entry name" value="Bacterial exopeptidase dimerisation domain"/>
    <property type="match status" value="1"/>
</dbReference>
<dbReference type="AlphaFoldDB" id="A0A0V8QGS6"/>
<dbReference type="RefSeq" id="WP_058352190.1">
    <property type="nucleotide sequence ID" value="NZ_CABMMD010000112.1"/>
</dbReference>
<dbReference type="InterPro" id="IPR002933">
    <property type="entry name" value="Peptidase_M20"/>
</dbReference>
<comment type="cofactor">
    <cofactor evidence="2">
        <name>Mn(2+)</name>
        <dbReference type="ChEBI" id="CHEBI:29035"/>
    </cofactor>
    <text evidence="2">The Mn(2+) ion enhances activity.</text>
</comment>
<proteinExistence type="predicted"/>
<reference evidence="4 5" key="1">
    <citation type="submission" date="2015-11" db="EMBL/GenBank/DDBJ databases">
        <title>Butyribacter intestini gen. nov., sp. nov., a butyric acid-producing bacterium of the family Lachnospiraceae isolated from the human faeces.</title>
        <authorList>
            <person name="Zou Y."/>
            <person name="Xue W."/>
            <person name="Luo G."/>
            <person name="Lv M."/>
        </authorList>
    </citation>
    <scope>NUCLEOTIDE SEQUENCE [LARGE SCALE GENOMIC DNA]</scope>
    <source>
        <strain evidence="4 5">ACET-33324</strain>
    </source>
</reference>
<dbReference type="Pfam" id="PF01546">
    <property type="entry name" value="Peptidase_M20"/>
    <property type="match status" value="1"/>
</dbReference>
<dbReference type="GO" id="GO:0050118">
    <property type="term" value="F:N-acetyldiaminopimelate deacetylase activity"/>
    <property type="evidence" value="ECO:0007669"/>
    <property type="project" value="UniProtKB-ARBA"/>
</dbReference>
<dbReference type="Gene3D" id="3.30.70.360">
    <property type="match status" value="1"/>
</dbReference>
<accession>A0A0V8QGS6</accession>
<feature type="domain" description="Peptidase M20 dimerisation" evidence="3">
    <location>
        <begin position="191"/>
        <end position="281"/>
    </location>
</feature>
<dbReference type="PANTHER" id="PTHR11014">
    <property type="entry name" value="PEPTIDASE M20 FAMILY MEMBER"/>
    <property type="match status" value="1"/>
</dbReference>
<comment type="caution">
    <text evidence="4">The sequence shown here is derived from an EMBL/GenBank/DDBJ whole genome shotgun (WGS) entry which is preliminary data.</text>
</comment>
<evidence type="ECO:0000313" key="4">
    <source>
        <dbReference type="EMBL" id="KSV59660.1"/>
    </source>
</evidence>
<evidence type="ECO:0000259" key="3">
    <source>
        <dbReference type="Pfam" id="PF07687"/>
    </source>
</evidence>
<dbReference type="PANTHER" id="PTHR11014:SF63">
    <property type="entry name" value="METALLOPEPTIDASE, PUTATIVE (AFU_ORTHOLOGUE AFUA_6G09600)-RELATED"/>
    <property type="match status" value="1"/>
</dbReference>
<dbReference type="CDD" id="cd03886">
    <property type="entry name" value="M20_Acy1"/>
    <property type="match status" value="1"/>
</dbReference>
<dbReference type="PIRSF" id="PIRSF005962">
    <property type="entry name" value="Pept_M20D_amidohydro"/>
    <property type="match status" value="1"/>
</dbReference>
<feature type="binding site" evidence="2">
    <location>
        <position position="102"/>
    </location>
    <ligand>
        <name>Mn(2+)</name>
        <dbReference type="ChEBI" id="CHEBI:29035"/>
        <label>2</label>
    </ligand>
</feature>
<dbReference type="STRING" id="290052.ASU35_01325"/>
<dbReference type="Gene3D" id="3.40.630.10">
    <property type="entry name" value="Zn peptidases"/>
    <property type="match status" value="1"/>
</dbReference>
<keyword evidence="5" id="KW-1185">Reference proteome</keyword>
<evidence type="ECO:0000313" key="5">
    <source>
        <dbReference type="Proteomes" id="UP000054874"/>
    </source>
</evidence>
<keyword evidence="2" id="KW-0464">Manganese</keyword>
<protein>
    <submittedName>
        <fullName evidence="4">Peptidase M20</fullName>
    </submittedName>
</protein>
<dbReference type="GO" id="GO:0046872">
    <property type="term" value="F:metal ion binding"/>
    <property type="evidence" value="ECO:0007669"/>
    <property type="project" value="UniProtKB-KW"/>
</dbReference>
<keyword evidence="1" id="KW-0378">Hydrolase</keyword>
<keyword evidence="2" id="KW-0479">Metal-binding</keyword>
<evidence type="ECO:0000256" key="2">
    <source>
        <dbReference type="PIRSR" id="PIRSR005962-1"/>
    </source>
</evidence>
<name>A0A0V8QGS6_9FIRM</name>
<dbReference type="EMBL" id="LNAM01000112">
    <property type="protein sequence ID" value="KSV59660.1"/>
    <property type="molecule type" value="Genomic_DNA"/>
</dbReference>
<dbReference type="SUPFAM" id="SSF53187">
    <property type="entry name" value="Zn-dependent exopeptidases"/>
    <property type="match status" value="1"/>
</dbReference>
<dbReference type="NCBIfam" id="TIGR01891">
    <property type="entry name" value="amidohydrolases"/>
    <property type="match status" value="1"/>
</dbReference>
<evidence type="ECO:0000256" key="1">
    <source>
        <dbReference type="ARBA" id="ARBA00022801"/>
    </source>
</evidence>
<organism evidence="4 5">
    <name type="scientific">Acetivibrio ethanolgignens</name>
    <dbReference type="NCBI Taxonomy" id="290052"/>
    <lineage>
        <taxon>Bacteria</taxon>
        <taxon>Bacillati</taxon>
        <taxon>Bacillota</taxon>
        <taxon>Clostridia</taxon>
        <taxon>Eubacteriales</taxon>
        <taxon>Oscillospiraceae</taxon>
        <taxon>Acetivibrio</taxon>
    </lineage>
</organism>
<dbReference type="OrthoDB" id="9776731at2"/>
<dbReference type="Pfam" id="PF07687">
    <property type="entry name" value="M20_dimer"/>
    <property type="match status" value="1"/>
</dbReference>
<dbReference type="InterPro" id="IPR011650">
    <property type="entry name" value="Peptidase_M20_dimer"/>
</dbReference>
<dbReference type="GO" id="GO:0019877">
    <property type="term" value="P:diaminopimelate biosynthetic process"/>
    <property type="evidence" value="ECO:0007669"/>
    <property type="project" value="UniProtKB-ARBA"/>
</dbReference>